<reference evidence="1 2" key="1">
    <citation type="submission" date="2018-10" db="EMBL/GenBank/DDBJ databases">
        <title>An outbreak of IMP-63 producing strain in France.</title>
        <authorList>
            <person name="Bour M."/>
            <person name="Liapis E."/>
            <person name="Plesiat P."/>
        </authorList>
    </citation>
    <scope>NUCLEOTIDE SEQUENCE [LARGE SCALE GENOMIC DNA]</scope>
    <source>
        <strain evidence="1 2">12917</strain>
    </source>
</reference>
<dbReference type="AlphaFoldDB" id="A0A3M8TH34"/>
<protein>
    <submittedName>
        <fullName evidence="1">Uncharacterized protein</fullName>
    </submittedName>
</protein>
<evidence type="ECO:0000313" key="1">
    <source>
        <dbReference type="EMBL" id="RNF92849.1"/>
    </source>
</evidence>
<evidence type="ECO:0000313" key="2">
    <source>
        <dbReference type="Proteomes" id="UP000278162"/>
    </source>
</evidence>
<proteinExistence type="predicted"/>
<name>A0A3M8TH34_PSEPU</name>
<comment type="caution">
    <text evidence="1">The sequence shown here is derived from an EMBL/GenBank/DDBJ whole genome shotgun (WGS) entry which is preliminary data.</text>
</comment>
<dbReference type="Proteomes" id="UP000278162">
    <property type="component" value="Unassembled WGS sequence"/>
</dbReference>
<gene>
    <name evidence="1" type="ORF">EFK07_05410</name>
</gene>
<dbReference type="EMBL" id="RJAI01000008">
    <property type="protein sequence ID" value="RNF92849.1"/>
    <property type="molecule type" value="Genomic_DNA"/>
</dbReference>
<organism evidence="1 2">
    <name type="scientific">Pseudomonas putida</name>
    <name type="common">Arthrobacter siderocapsulatus</name>
    <dbReference type="NCBI Taxonomy" id="303"/>
    <lineage>
        <taxon>Bacteria</taxon>
        <taxon>Pseudomonadati</taxon>
        <taxon>Pseudomonadota</taxon>
        <taxon>Gammaproteobacteria</taxon>
        <taxon>Pseudomonadales</taxon>
        <taxon>Pseudomonadaceae</taxon>
        <taxon>Pseudomonas</taxon>
    </lineage>
</organism>
<sequence>MACGHERCVDAGQSPYAVPVGAALCRERAATRPQDFRAPAQIYGAASQPFRDARPLPHYRVTAQRLTLAAVSTQSDNHRPLLWRHRHHRQAAALLHQRQFGQACLLFQPA</sequence>
<accession>A0A3M8TH34</accession>